<evidence type="ECO:0000313" key="3">
    <source>
        <dbReference type="Proteomes" id="UP000029382"/>
    </source>
</evidence>
<accession>A0A091BQT6</accession>
<dbReference type="RefSeq" id="WP_039696641.1">
    <property type="nucleotide sequence ID" value="NZ_AUZH01000015.1"/>
</dbReference>
<name>A0A091BQT6_STREI</name>
<gene>
    <name evidence="1" type="ORF">H702_04855</name>
    <name evidence="2" type="ORF">SAMN02910290_01515</name>
</gene>
<reference evidence="2 4" key="2">
    <citation type="submission" date="2016-10" db="EMBL/GenBank/DDBJ databases">
        <authorList>
            <person name="Varghese N."/>
            <person name="Submissions S."/>
        </authorList>
    </citation>
    <scope>NUCLEOTIDE SEQUENCE [LARGE SCALE GENOMIC DNA]</scope>
    <source>
        <strain evidence="2 4">JB1</strain>
    </source>
</reference>
<evidence type="ECO:0000313" key="1">
    <source>
        <dbReference type="EMBL" id="KFN88026.1"/>
    </source>
</evidence>
<dbReference type="Proteomes" id="UP000182793">
    <property type="component" value="Unassembled WGS sequence"/>
</dbReference>
<sequence>MSKFKYTEAEQQFNNVLNHQSKELSSIKRPDMASAEACISESEAMLKELGISTENLPKVVYPTPNRVMVVPTWEELCNQAEQKVGSTTDLESLFTFEELRMNQATLRALNADYNNIHKLDKIDITICAAAGILGAVIDILLIGIPQKTPEGLKGGPLSNYVRDWFNQRFPEEEMEKLANSKVSKVSFDAQDNRHTTEYVTGLSAYYHRLLSLGHDPILGLIFGVYDILNGKMTTIDKTGKIVSQVMENYADRKESDIFAAIAKQIIHFKSDITTSMGLPAPLMALFNLLQFGSIGEEEQTIAEIVQGMYYEGYDFIHFCSMSIPTMLVEVIIRLGYGIKRIKEGNSIKNSIPFSLNREKHPKLSTMLFIGHSAATAVNAGKVYFTKNPMAINYPQWVAFAKYSYKQLKWVLLEKPELRDAYVRGIIAEELNEVYAEIDKSFAEMSEEYIVVFN</sequence>
<keyword evidence="4" id="KW-1185">Reference proteome</keyword>
<evidence type="ECO:0000313" key="4">
    <source>
        <dbReference type="Proteomes" id="UP000182793"/>
    </source>
</evidence>
<organism evidence="1 3">
    <name type="scientific">Streptococcus equinus JB1</name>
    <dbReference type="NCBI Taxonomy" id="1294274"/>
    <lineage>
        <taxon>Bacteria</taxon>
        <taxon>Bacillati</taxon>
        <taxon>Bacillota</taxon>
        <taxon>Bacilli</taxon>
        <taxon>Lactobacillales</taxon>
        <taxon>Streptococcaceae</taxon>
        <taxon>Streptococcus</taxon>
    </lineage>
</organism>
<comment type="caution">
    <text evidence="1">The sequence shown here is derived from an EMBL/GenBank/DDBJ whole genome shotgun (WGS) entry which is preliminary data.</text>
</comment>
<dbReference type="Proteomes" id="UP000029382">
    <property type="component" value="Unassembled WGS sequence"/>
</dbReference>
<reference evidence="1 3" key="1">
    <citation type="journal article" date="2014" name="Genome Announc.">
        <title>Draft Genome Sequences of Streptococcus bovis Strains ATCC 33317 and JB1.</title>
        <authorList>
            <person name="Benahmed F.H."/>
            <person name="Gopinath G.R."/>
            <person name="Harbottle H."/>
            <person name="Cotta M.A."/>
            <person name="Luo Y."/>
            <person name="Henderson C."/>
            <person name="Teri P."/>
            <person name="Soppet D."/>
            <person name="Rasmussen M."/>
            <person name="Whitehead T.R."/>
            <person name="Davidson M."/>
        </authorList>
    </citation>
    <scope>NUCLEOTIDE SEQUENCE [LARGE SCALE GENOMIC DNA]</scope>
    <source>
        <strain evidence="1 3">JB1</strain>
    </source>
</reference>
<protein>
    <submittedName>
        <fullName evidence="1">Uncharacterized protein</fullName>
    </submittedName>
</protein>
<dbReference type="AlphaFoldDB" id="A0A091BQT6"/>
<proteinExistence type="predicted"/>
<dbReference type="EMBL" id="AUZH01000015">
    <property type="protein sequence ID" value="KFN88026.1"/>
    <property type="molecule type" value="Genomic_DNA"/>
</dbReference>
<evidence type="ECO:0000313" key="2">
    <source>
        <dbReference type="EMBL" id="SFL35943.1"/>
    </source>
</evidence>
<dbReference type="EMBL" id="FOTG01000008">
    <property type="protein sequence ID" value="SFL35943.1"/>
    <property type="molecule type" value="Genomic_DNA"/>
</dbReference>